<dbReference type="InParanoid" id="W4K748"/>
<feature type="compositionally biased region" description="Polar residues" evidence="1">
    <location>
        <begin position="347"/>
        <end position="361"/>
    </location>
</feature>
<dbReference type="HOGENOM" id="CLU_022083_0_0_1"/>
<dbReference type="OrthoDB" id="2013972at2759"/>
<dbReference type="Gene3D" id="3.40.50.150">
    <property type="entry name" value="Vaccinia Virus protein VP39"/>
    <property type="match status" value="1"/>
</dbReference>
<feature type="region of interest" description="Disordered" evidence="1">
    <location>
        <begin position="530"/>
        <end position="559"/>
    </location>
</feature>
<dbReference type="RefSeq" id="XP_009546290.1">
    <property type="nucleotide sequence ID" value="XM_009547995.1"/>
</dbReference>
<gene>
    <name evidence="2" type="ORF">HETIRDRAFT_417746</name>
</gene>
<dbReference type="EMBL" id="KI925458">
    <property type="protein sequence ID" value="ETW81662.1"/>
    <property type="molecule type" value="Genomic_DNA"/>
</dbReference>
<evidence type="ECO:0000313" key="3">
    <source>
        <dbReference type="Proteomes" id="UP000030671"/>
    </source>
</evidence>
<feature type="region of interest" description="Disordered" evidence="1">
    <location>
        <begin position="101"/>
        <end position="146"/>
    </location>
</feature>
<feature type="compositionally biased region" description="Low complexity" evidence="1">
    <location>
        <begin position="317"/>
        <end position="330"/>
    </location>
</feature>
<proteinExistence type="predicted"/>
<accession>W4K748</accession>
<dbReference type="GeneID" id="20673422"/>
<feature type="region of interest" description="Disordered" evidence="1">
    <location>
        <begin position="164"/>
        <end position="197"/>
    </location>
</feature>
<organism evidence="2 3">
    <name type="scientific">Heterobasidion irregulare (strain TC 32-1)</name>
    <dbReference type="NCBI Taxonomy" id="747525"/>
    <lineage>
        <taxon>Eukaryota</taxon>
        <taxon>Fungi</taxon>
        <taxon>Dikarya</taxon>
        <taxon>Basidiomycota</taxon>
        <taxon>Agaricomycotina</taxon>
        <taxon>Agaricomycetes</taxon>
        <taxon>Russulales</taxon>
        <taxon>Bondarzewiaceae</taxon>
        <taxon>Heterobasidion</taxon>
        <taxon>Heterobasidion annosum species complex</taxon>
    </lineage>
</organism>
<feature type="region of interest" description="Disordered" evidence="1">
    <location>
        <begin position="624"/>
        <end position="685"/>
    </location>
</feature>
<protein>
    <submittedName>
        <fullName evidence="2">Uncharacterized protein</fullName>
    </submittedName>
</protein>
<reference evidence="2 3" key="1">
    <citation type="journal article" date="2012" name="New Phytol.">
        <title>Insight into trade-off between wood decay and parasitism from the genome of a fungal forest pathogen.</title>
        <authorList>
            <person name="Olson A."/>
            <person name="Aerts A."/>
            <person name="Asiegbu F."/>
            <person name="Belbahri L."/>
            <person name="Bouzid O."/>
            <person name="Broberg A."/>
            <person name="Canback B."/>
            <person name="Coutinho P.M."/>
            <person name="Cullen D."/>
            <person name="Dalman K."/>
            <person name="Deflorio G."/>
            <person name="van Diepen L.T."/>
            <person name="Dunand C."/>
            <person name="Duplessis S."/>
            <person name="Durling M."/>
            <person name="Gonthier P."/>
            <person name="Grimwood J."/>
            <person name="Fossdal C.G."/>
            <person name="Hansson D."/>
            <person name="Henrissat B."/>
            <person name="Hietala A."/>
            <person name="Himmelstrand K."/>
            <person name="Hoffmeister D."/>
            <person name="Hogberg N."/>
            <person name="James T.Y."/>
            <person name="Karlsson M."/>
            <person name="Kohler A."/>
            <person name="Kues U."/>
            <person name="Lee Y.H."/>
            <person name="Lin Y.C."/>
            <person name="Lind M."/>
            <person name="Lindquist E."/>
            <person name="Lombard V."/>
            <person name="Lucas S."/>
            <person name="Lunden K."/>
            <person name="Morin E."/>
            <person name="Murat C."/>
            <person name="Park J."/>
            <person name="Raffaello T."/>
            <person name="Rouze P."/>
            <person name="Salamov A."/>
            <person name="Schmutz J."/>
            <person name="Solheim H."/>
            <person name="Stahlberg J."/>
            <person name="Velez H."/>
            <person name="de Vries R.P."/>
            <person name="Wiebenga A."/>
            <person name="Woodward S."/>
            <person name="Yakovlev I."/>
            <person name="Garbelotto M."/>
            <person name="Martin F."/>
            <person name="Grigoriev I.V."/>
            <person name="Stenlid J."/>
        </authorList>
    </citation>
    <scope>NUCLEOTIDE SEQUENCE [LARGE SCALE GENOMIC DNA]</scope>
    <source>
        <strain evidence="2 3">TC 32-1</strain>
    </source>
</reference>
<evidence type="ECO:0000313" key="2">
    <source>
        <dbReference type="EMBL" id="ETW81662.1"/>
    </source>
</evidence>
<dbReference type="AlphaFoldDB" id="W4K748"/>
<evidence type="ECO:0000256" key="1">
    <source>
        <dbReference type="SAM" id="MobiDB-lite"/>
    </source>
</evidence>
<feature type="region of interest" description="Disordered" evidence="1">
    <location>
        <begin position="264"/>
        <end position="330"/>
    </location>
</feature>
<feature type="compositionally biased region" description="Basic residues" evidence="1">
    <location>
        <begin position="629"/>
        <end position="638"/>
    </location>
</feature>
<feature type="region of interest" description="Disordered" evidence="1">
    <location>
        <begin position="343"/>
        <end position="366"/>
    </location>
</feature>
<dbReference type="KEGG" id="hir:HETIRDRAFT_417746"/>
<keyword evidence="3" id="KW-1185">Reference proteome</keyword>
<feature type="compositionally biased region" description="Acidic residues" evidence="1">
    <location>
        <begin position="286"/>
        <end position="296"/>
    </location>
</feature>
<feature type="compositionally biased region" description="Pro residues" evidence="1">
    <location>
        <begin position="110"/>
        <end position="123"/>
    </location>
</feature>
<dbReference type="InterPro" id="IPR029063">
    <property type="entry name" value="SAM-dependent_MTases_sf"/>
</dbReference>
<feature type="compositionally biased region" description="Polar residues" evidence="1">
    <location>
        <begin position="164"/>
        <end position="182"/>
    </location>
</feature>
<dbReference type="SUPFAM" id="SSF53335">
    <property type="entry name" value="S-adenosyl-L-methionine-dependent methyltransferases"/>
    <property type="match status" value="1"/>
</dbReference>
<name>W4K748_HETIT</name>
<sequence>MPPDSGGTVNSSESTSSRFTPICPFCAHPICLPASHGFRSTGDHPLISACLPFPNEEFDYVHIKRIAHGIPEDKWDALLEEITRVMKPGAAFEMIEEDLFFPGKTDSPSPSRPPSPPYLPTPPRSSEGHAASERPPIQTCHSSPVHSTSLSTLSTFATSASSFQMPNTPASSVASPTLSPSGLPSVPQGIEPPPHIASNPPFSPFLLRSVPKIPANPRDHSLLEYIYTEMHAARFINLSPLSLLANSLPLYFKDVRTHSPIMFMFPPPSSTHPTKRSSVRPLGDTSDSDFDSDDSDAYSFLSHTSRDTPRPHPLPPSFGLASSSSLASAPTPRATMTFLTVSRDRSPATSPHRSPTGSPQQLKLKFPRGRPSMKLTSTHINGREILNHVQHYVVLDNTRASAFAPVQHKAALDSVLSVTSSHSRTATQSHVPVPVLAPSSAPPLPPLPRTSFDATPTQGQLSDQQYKFASLRANQLPNRRLDFDLKSLNLHLSTRVSEIVACAENMWEWVENFQQRARVREKARARACEAASEGERKRSSGSGAGSVPTGPGVETEDGWMKRELLSMSRVEFDDLVTRFELDMHDSMSLDSRIHAAFHWPLPEMELTQERKDFEQACTKWDEYQEQQRAQRRARRKDRGRAPPLPSSPSLTARGRTSSRTGAAFGVGENGEGGGSETEVAPPSQRLSRTIRVFCAWKP</sequence>
<dbReference type="eggNOG" id="ENOG502S6MC">
    <property type="taxonomic scope" value="Eukaryota"/>
</dbReference>
<dbReference type="Proteomes" id="UP000030671">
    <property type="component" value="Unassembled WGS sequence"/>
</dbReference>